<dbReference type="AlphaFoldDB" id="O76598"/>
<dbReference type="UCSC" id="F16G10.14">
    <property type="organism name" value="c. elegans"/>
</dbReference>
<accession>O76598</accession>
<dbReference type="AGR" id="WB:WBGene00017528"/>
<dbReference type="KEGG" id="cel:CELE_F16G10.14"/>
<dbReference type="EMBL" id="BX284602">
    <property type="protein sequence ID" value="CCD69612.1"/>
    <property type="molecule type" value="Genomic_DNA"/>
</dbReference>
<gene>
    <name evidence="2" type="ORF">CELE_F16G10.14</name>
    <name evidence="2 4" type="ORF">F16G10.14</name>
</gene>
<dbReference type="InterPro" id="IPR003326">
    <property type="entry name" value="TRA-1_regulated"/>
</dbReference>
<feature type="signal peptide" evidence="1">
    <location>
        <begin position="1"/>
        <end position="19"/>
    </location>
</feature>
<dbReference type="STRING" id="6239.F16G10.14.1"/>
<dbReference type="RefSeq" id="NP_494267.2">
    <property type="nucleotide sequence ID" value="NM_061866.2"/>
</dbReference>
<dbReference type="PaxDb" id="6239-F16G10.14"/>
<dbReference type="FunCoup" id="O76598">
    <property type="interactions" value="173"/>
</dbReference>
<dbReference type="WormBase" id="F16G10.14">
    <property type="protein sequence ID" value="CE46111"/>
    <property type="gene ID" value="WBGene00017528"/>
</dbReference>
<dbReference type="GeneID" id="184587"/>
<reference evidence="2 3" key="1">
    <citation type="journal article" date="1998" name="Science">
        <title>Genome sequence of the nematode C. elegans: a platform for investigating biology.</title>
        <authorList>
            <consortium name="The C. elegans sequencing consortium"/>
            <person name="Sulson J.E."/>
            <person name="Waterston R."/>
        </authorList>
    </citation>
    <scope>NUCLEOTIDE SEQUENCE [LARGE SCALE GENOMIC DNA]</scope>
    <source>
        <strain evidence="2 3">Bristol N2</strain>
    </source>
</reference>
<evidence type="ECO:0000313" key="2">
    <source>
        <dbReference type="EMBL" id="CCD69612.1"/>
    </source>
</evidence>
<keyword evidence="3" id="KW-1185">Reference proteome</keyword>
<dbReference type="Proteomes" id="UP000001940">
    <property type="component" value="Chromosome II"/>
</dbReference>
<keyword evidence="1" id="KW-0732">Signal</keyword>
<dbReference type="HOGENOM" id="CLU_105165_0_0_1"/>
<dbReference type="OrthoDB" id="5908059at2759"/>
<organism evidence="2 3">
    <name type="scientific">Caenorhabditis elegans</name>
    <dbReference type="NCBI Taxonomy" id="6239"/>
    <lineage>
        <taxon>Eukaryota</taxon>
        <taxon>Metazoa</taxon>
        <taxon>Ecdysozoa</taxon>
        <taxon>Nematoda</taxon>
        <taxon>Chromadorea</taxon>
        <taxon>Rhabditida</taxon>
        <taxon>Rhabditina</taxon>
        <taxon>Rhabditomorpha</taxon>
        <taxon>Rhabditoidea</taxon>
        <taxon>Rhabditidae</taxon>
        <taxon>Peloderinae</taxon>
        <taxon>Caenorhabditis</taxon>
    </lineage>
</organism>
<dbReference type="Pfam" id="PF02343">
    <property type="entry name" value="TRA-1_regulated"/>
    <property type="match status" value="1"/>
</dbReference>
<sequence length="220" mass="23305">MNILTLFLTIPYFLVVSECCMRMVPPDDVYIPSTLAPEESTLAPGEITMAPGSVSTPETSEETEAPEVTMMTTIAMESTTEEVCPTSTTKCPDLTTVVEAPMMVEVVDGCVVLSCPVGTLPYGTGSFDGSELTDVAIPGVAKFAIRAPLSSDDLNGITINDYYGLLCENNKLTASKYPRGIFIGFSLVGDDGSLNGKKGPIATLYATDGSNRMAQCDDIL</sequence>
<dbReference type="InParanoid" id="O76598"/>
<feature type="chain" id="PRO_5004159800" evidence="1">
    <location>
        <begin position="20"/>
        <end position="220"/>
    </location>
</feature>
<evidence type="ECO:0000313" key="4">
    <source>
        <dbReference type="WormBase" id="F16G10.14"/>
    </source>
</evidence>
<protein>
    <submittedName>
        <fullName evidence="2">DUF281 domain-containing protein</fullName>
    </submittedName>
</protein>
<dbReference type="PhylomeDB" id="O76598"/>
<dbReference type="CTD" id="184587"/>
<name>O76598_CAEEL</name>
<proteinExistence type="predicted"/>
<evidence type="ECO:0000313" key="3">
    <source>
        <dbReference type="Proteomes" id="UP000001940"/>
    </source>
</evidence>
<evidence type="ECO:0000256" key="1">
    <source>
        <dbReference type="SAM" id="SignalP"/>
    </source>
</evidence>